<dbReference type="EMBL" id="OZ020097">
    <property type="protein sequence ID" value="CAK9269552.1"/>
    <property type="molecule type" value="Genomic_DNA"/>
</dbReference>
<keyword evidence="2" id="KW-1185">Reference proteome</keyword>
<evidence type="ECO:0000313" key="1">
    <source>
        <dbReference type="EMBL" id="CAK9269552.1"/>
    </source>
</evidence>
<evidence type="ECO:0000313" key="2">
    <source>
        <dbReference type="Proteomes" id="UP001497444"/>
    </source>
</evidence>
<sequence>MLKKDTSKQHYNNVRLNIPDNASLAVYLAIYHAALVEHWLVMGVKIDSSPVEMQLSKMEVAIEKIASFVIVGNLAVNQLMECEAAAVVMTKVLYAEEPKWTMVMPKNMHQVVSRAMETLVDTPKQEEHKFNLHLTSFEAKEGKTKNKLVQWLNIELLQGQMKLSTKVVAAMWQPLAIAQVCTLAQCCSSL</sequence>
<protein>
    <submittedName>
        <fullName evidence="1">Uncharacterized protein</fullName>
    </submittedName>
</protein>
<organism evidence="1 2">
    <name type="scientific">Sphagnum jensenii</name>
    <dbReference type="NCBI Taxonomy" id="128206"/>
    <lineage>
        <taxon>Eukaryota</taxon>
        <taxon>Viridiplantae</taxon>
        <taxon>Streptophyta</taxon>
        <taxon>Embryophyta</taxon>
        <taxon>Bryophyta</taxon>
        <taxon>Sphagnophytina</taxon>
        <taxon>Sphagnopsida</taxon>
        <taxon>Sphagnales</taxon>
        <taxon>Sphagnaceae</taxon>
        <taxon>Sphagnum</taxon>
    </lineage>
</organism>
<proteinExistence type="predicted"/>
<reference evidence="1 2" key="1">
    <citation type="submission" date="2024-02" db="EMBL/GenBank/DDBJ databases">
        <authorList>
            <consortium name="ELIXIR-Norway"/>
            <consortium name="Elixir Norway"/>
        </authorList>
    </citation>
    <scope>NUCLEOTIDE SEQUENCE [LARGE SCALE GENOMIC DNA]</scope>
</reference>
<accession>A0ABP0WT11</accession>
<name>A0ABP0WT11_9BRYO</name>
<gene>
    <name evidence="1" type="ORF">CSSPJE1EN1_LOCUS15030</name>
</gene>
<dbReference type="Proteomes" id="UP001497444">
    <property type="component" value="Chromosome 2"/>
</dbReference>